<proteinExistence type="predicted"/>
<sequence length="67" mass="8040">DLLFCFINYFLKYFFFFHRVYYVMCCGFLSLICGLLCLWLGGTLALPQQNPFPALAQRVHRDHYYCK</sequence>
<gene>
    <name evidence="2" type="ORF">Bhyg_02322</name>
</gene>
<feature type="transmembrane region" description="Helical" evidence="1">
    <location>
        <begin position="20"/>
        <end position="41"/>
    </location>
</feature>
<keyword evidence="3" id="KW-1185">Reference proteome</keyword>
<protein>
    <submittedName>
        <fullName evidence="2">Uncharacterized protein</fullName>
    </submittedName>
</protein>
<feature type="non-terminal residue" evidence="2">
    <location>
        <position position="67"/>
    </location>
</feature>
<dbReference type="AlphaFoldDB" id="A0A9Q0NB93"/>
<reference evidence="2" key="1">
    <citation type="submission" date="2022-07" db="EMBL/GenBank/DDBJ databases">
        <authorList>
            <person name="Trinca V."/>
            <person name="Uliana J.V.C."/>
            <person name="Torres T.T."/>
            <person name="Ward R.J."/>
            <person name="Monesi N."/>
        </authorList>
    </citation>
    <scope>NUCLEOTIDE SEQUENCE</scope>
    <source>
        <strain evidence="2">HSMRA1968</strain>
        <tissue evidence="2">Whole embryos</tissue>
    </source>
</reference>
<dbReference type="EMBL" id="WJQU01000001">
    <property type="protein sequence ID" value="KAJ6647102.1"/>
    <property type="molecule type" value="Genomic_DNA"/>
</dbReference>
<dbReference type="Proteomes" id="UP001151699">
    <property type="component" value="Chromosome A"/>
</dbReference>
<evidence type="ECO:0000256" key="1">
    <source>
        <dbReference type="SAM" id="Phobius"/>
    </source>
</evidence>
<evidence type="ECO:0000313" key="2">
    <source>
        <dbReference type="EMBL" id="KAJ6647102.1"/>
    </source>
</evidence>
<evidence type="ECO:0000313" key="3">
    <source>
        <dbReference type="Proteomes" id="UP001151699"/>
    </source>
</evidence>
<comment type="caution">
    <text evidence="2">The sequence shown here is derived from an EMBL/GenBank/DDBJ whole genome shotgun (WGS) entry which is preliminary data.</text>
</comment>
<keyword evidence="1" id="KW-0812">Transmembrane</keyword>
<keyword evidence="1" id="KW-1133">Transmembrane helix</keyword>
<organism evidence="2 3">
    <name type="scientific">Pseudolycoriella hygida</name>
    <dbReference type="NCBI Taxonomy" id="35572"/>
    <lineage>
        <taxon>Eukaryota</taxon>
        <taxon>Metazoa</taxon>
        <taxon>Ecdysozoa</taxon>
        <taxon>Arthropoda</taxon>
        <taxon>Hexapoda</taxon>
        <taxon>Insecta</taxon>
        <taxon>Pterygota</taxon>
        <taxon>Neoptera</taxon>
        <taxon>Endopterygota</taxon>
        <taxon>Diptera</taxon>
        <taxon>Nematocera</taxon>
        <taxon>Sciaroidea</taxon>
        <taxon>Sciaridae</taxon>
        <taxon>Pseudolycoriella</taxon>
    </lineage>
</organism>
<keyword evidence="1" id="KW-0472">Membrane</keyword>
<name>A0A9Q0NB93_9DIPT</name>
<accession>A0A9Q0NB93</accession>